<accession>A0A3M4AIH5</accession>
<gene>
    <name evidence="1" type="ORF">ALQ30_200162</name>
</gene>
<sequence length="101" mass="11411">MACGCVLLAFDQGAEENRALGFVDMHNIVLYRDIPQLREKLAQLRENTLLAGEISRNGQTLVEERFTFHALGKAIVDAMQAPLRSMPAISWVDRLRSRLGW</sequence>
<reference evidence="1 2" key="1">
    <citation type="submission" date="2018-08" db="EMBL/GenBank/DDBJ databases">
        <title>Recombination of ecologically and evolutionarily significant loci maintains genetic cohesion in the Pseudomonas syringae species complex.</title>
        <authorList>
            <person name="Dillon M."/>
            <person name="Thakur S."/>
            <person name="Almeida R.N.D."/>
            <person name="Weir B.S."/>
            <person name="Guttman D.S."/>
        </authorList>
    </citation>
    <scope>NUCLEOTIDE SEQUENCE [LARGE SCALE GENOMIC DNA]</scope>
    <source>
        <strain evidence="1 2">ICMP 3706</strain>
    </source>
</reference>
<comment type="caution">
    <text evidence="1">The sequence shown here is derived from an EMBL/GenBank/DDBJ whole genome shotgun (WGS) entry which is preliminary data.</text>
</comment>
<protein>
    <submittedName>
        <fullName evidence="1">Uncharacterized protein</fullName>
    </submittedName>
</protein>
<evidence type="ECO:0000313" key="1">
    <source>
        <dbReference type="EMBL" id="RMP06718.1"/>
    </source>
</evidence>
<organism evidence="1 2">
    <name type="scientific">Pseudomonas syringae pv. persicae</name>
    <dbReference type="NCBI Taxonomy" id="237306"/>
    <lineage>
        <taxon>Bacteria</taxon>
        <taxon>Pseudomonadati</taxon>
        <taxon>Pseudomonadota</taxon>
        <taxon>Gammaproteobacteria</taxon>
        <taxon>Pseudomonadales</taxon>
        <taxon>Pseudomonadaceae</taxon>
        <taxon>Pseudomonas</taxon>
    </lineage>
</organism>
<evidence type="ECO:0000313" key="2">
    <source>
        <dbReference type="Proteomes" id="UP000281604"/>
    </source>
</evidence>
<proteinExistence type="predicted"/>
<name>A0A3M4AIH5_9PSED</name>
<dbReference type="Proteomes" id="UP000281604">
    <property type="component" value="Unassembled WGS sequence"/>
</dbReference>
<dbReference type="EMBL" id="RBQE01000270">
    <property type="protein sequence ID" value="RMP06718.1"/>
    <property type="molecule type" value="Genomic_DNA"/>
</dbReference>
<dbReference type="AlphaFoldDB" id="A0A3M4AIH5"/>